<accession>A0A8J8BD21</accession>
<dbReference type="RefSeq" id="WP_211464917.1">
    <property type="nucleotide sequence ID" value="NZ_JAGSXH010000010.1"/>
</dbReference>
<evidence type="ECO:0000313" key="2">
    <source>
        <dbReference type="Proteomes" id="UP000677913"/>
    </source>
</evidence>
<name>A0A8J8BD21_9ACTN</name>
<evidence type="ECO:0000313" key="1">
    <source>
        <dbReference type="EMBL" id="MBS2962349.1"/>
    </source>
</evidence>
<sequence length="138" mass="15306">MDREQPAPAGRLLFLGLIGAPYESDTLTTAVRIADEALRRQHRVELWTCGFATTLTTVQVSGVKPRDVRAWDARYPTPAALAAHLLESRGGDFRWLVCRYCAEERGALEQIPGVRIRPPYEFLQRATAADASLVLGVK</sequence>
<dbReference type="Gene3D" id="3.40.1260.10">
    <property type="entry name" value="DsrEFH-like"/>
    <property type="match status" value="1"/>
</dbReference>
<dbReference type="Proteomes" id="UP000677913">
    <property type="component" value="Unassembled WGS sequence"/>
</dbReference>
<proteinExistence type="predicted"/>
<reference evidence="1" key="1">
    <citation type="submission" date="2021-04" db="EMBL/GenBank/DDBJ databases">
        <title>Genome based classification of Actinospica acidithermotolerans sp. nov., an actinobacterium isolated from an Indonesian hot spring.</title>
        <authorList>
            <person name="Kusuma A.B."/>
            <person name="Putra K.E."/>
            <person name="Nafisah S."/>
            <person name="Loh J."/>
            <person name="Nouioui I."/>
            <person name="Goodfellow M."/>
        </authorList>
    </citation>
    <scope>NUCLEOTIDE SEQUENCE</scope>
    <source>
        <strain evidence="1">DSM 45618</strain>
    </source>
</reference>
<dbReference type="EMBL" id="JAGSXH010000010">
    <property type="protein sequence ID" value="MBS2962349.1"/>
    <property type="molecule type" value="Genomic_DNA"/>
</dbReference>
<dbReference type="AlphaFoldDB" id="A0A8J8BD21"/>
<dbReference type="InterPro" id="IPR027396">
    <property type="entry name" value="DsrEFH-like"/>
</dbReference>
<organism evidence="1 2">
    <name type="scientific">Actinocrinis puniceicyclus</name>
    <dbReference type="NCBI Taxonomy" id="977794"/>
    <lineage>
        <taxon>Bacteria</taxon>
        <taxon>Bacillati</taxon>
        <taxon>Actinomycetota</taxon>
        <taxon>Actinomycetes</taxon>
        <taxon>Catenulisporales</taxon>
        <taxon>Actinospicaceae</taxon>
        <taxon>Actinocrinis</taxon>
    </lineage>
</organism>
<evidence type="ECO:0008006" key="3">
    <source>
        <dbReference type="Google" id="ProtNLM"/>
    </source>
</evidence>
<comment type="caution">
    <text evidence="1">The sequence shown here is derived from an EMBL/GenBank/DDBJ whole genome shotgun (WGS) entry which is preliminary data.</text>
</comment>
<gene>
    <name evidence="1" type="ORF">KGA66_04775</name>
</gene>
<protein>
    <recommendedName>
        <fullName evidence="3">DsrE/DsrF-like family protein</fullName>
    </recommendedName>
</protein>
<keyword evidence="2" id="KW-1185">Reference proteome</keyword>
<dbReference type="SUPFAM" id="SSF75169">
    <property type="entry name" value="DsrEFH-like"/>
    <property type="match status" value="1"/>
</dbReference>